<dbReference type="Gene3D" id="3.40.50.720">
    <property type="entry name" value="NAD(P)-binding Rossmann-like Domain"/>
    <property type="match status" value="1"/>
</dbReference>
<dbReference type="EMBL" id="JANUGX010000009">
    <property type="protein sequence ID" value="MCS0589422.1"/>
    <property type="molecule type" value="Genomic_DNA"/>
</dbReference>
<evidence type="ECO:0000313" key="3">
    <source>
        <dbReference type="Proteomes" id="UP001205560"/>
    </source>
</evidence>
<gene>
    <name evidence="2" type="ORF">NX782_09400</name>
</gene>
<organism evidence="2 3">
    <name type="scientific">Massilia norwichensis</name>
    <dbReference type="NCBI Taxonomy" id="1442366"/>
    <lineage>
        <taxon>Bacteria</taxon>
        <taxon>Pseudomonadati</taxon>
        <taxon>Pseudomonadota</taxon>
        <taxon>Betaproteobacteria</taxon>
        <taxon>Burkholderiales</taxon>
        <taxon>Oxalobacteraceae</taxon>
        <taxon>Telluria group</taxon>
        <taxon>Massilia</taxon>
    </lineage>
</organism>
<dbReference type="CDD" id="cd05232">
    <property type="entry name" value="UDP_G4E_4_SDR_e"/>
    <property type="match status" value="1"/>
</dbReference>
<sequence length="315" mass="33749">MILVTGSNGFVGRELCQALAQRGIRFRAAVRTAAKQDQVAVGNLDGSTDWRAALAGCSAVIHLAARVHVMSDTVEDPLRAYREVNLEGTLRLARQAVEAGVKRFVFVSSVKVNGEATASTPFSAADRPAPCDPYGQSKMEAETALLELGRETGLEVVIVRPPLVYGPGVKANFLNLVKLVRLGLPLPFGMANGYRSMVAVENLVDLLITCTVHPNAPGAVFMVSDGQDMHVGDLVRMIAKAMGKNVFLLPVPPVVLRSAARLAGKSAVADRLFGSLQVDIGATLERLQWKPVVSPQFAIGRTVDHFLGNQESKTR</sequence>
<comment type="caution">
    <text evidence="2">The sequence shown here is derived from an EMBL/GenBank/DDBJ whole genome shotgun (WGS) entry which is preliminary data.</text>
</comment>
<dbReference type="PANTHER" id="PTHR43245:SF58">
    <property type="entry name" value="BLL5923 PROTEIN"/>
    <property type="match status" value="1"/>
</dbReference>
<dbReference type="RefSeq" id="WP_258845190.1">
    <property type="nucleotide sequence ID" value="NZ_JANUGX010000009.1"/>
</dbReference>
<proteinExistence type="predicted"/>
<name>A0ABT2A5P6_9BURK</name>
<dbReference type="PANTHER" id="PTHR43245">
    <property type="entry name" value="BIFUNCTIONAL POLYMYXIN RESISTANCE PROTEIN ARNA"/>
    <property type="match status" value="1"/>
</dbReference>
<evidence type="ECO:0000259" key="1">
    <source>
        <dbReference type="Pfam" id="PF01370"/>
    </source>
</evidence>
<dbReference type="Pfam" id="PF01370">
    <property type="entry name" value="Epimerase"/>
    <property type="match status" value="1"/>
</dbReference>
<keyword evidence="3" id="KW-1185">Reference proteome</keyword>
<protein>
    <submittedName>
        <fullName evidence="2">SDR family oxidoreductase</fullName>
    </submittedName>
</protein>
<dbReference type="InterPro" id="IPR036291">
    <property type="entry name" value="NAD(P)-bd_dom_sf"/>
</dbReference>
<reference evidence="2 3" key="1">
    <citation type="submission" date="2022-08" db="EMBL/GenBank/DDBJ databases">
        <title>Reclassification of Massilia species as members of the genera Telluria, Duganella, Pseudoduganella, Mokoshia gen. nov. and Zemynaea gen. nov. using orthogonal and non-orthogonal genome-based approaches.</title>
        <authorList>
            <person name="Bowman J.P."/>
        </authorList>
    </citation>
    <scope>NUCLEOTIDE SEQUENCE [LARGE SCALE GENOMIC DNA]</scope>
    <source>
        <strain evidence="2 3">LMG 28164</strain>
    </source>
</reference>
<dbReference type="InterPro" id="IPR050177">
    <property type="entry name" value="Lipid_A_modif_metabolic_enz"/>
</dbReference>
<dbReference type="InterPro" id="IPR001509">
    <property type="entry name" value="Epimerase_deHydtase"/>
</dbReference>
<dbReference type="Proteomes" id="UP001205560">
    <property type="component" value="Unassembled WGS sequence"/>
</dbReference>
<dbReference type="SUPFAM" id="SSF51735">
    <property type="entry name" value="NAD(P)-binding Rossmann-fold domains"/>
    <property type="match status" value="1"/>
</dbReference>
<accession>A0ABT2A5P6</accession>
<evidence type="ECO:0000313" key="2">
    <source>
        <dbReference type="EMBL" id="MCS0589422.1"/>
    </source>
</evidence>
<feature type="domain" description="NAD-dependent epimerase/dehydratase" evidence="1">
    <location>
        <begin position="2"/>
        <end position="216"/>
    </location>
</feature>